<dbReference type="EnsemblMetazoa" id="AMIN014819-RA">
    <property type="protein sequence ID" value="AMIN014819-PA"/>
    <property type="gene ID" value="AMIN014819"/>
</dbReference>
<protein>
    <recommendedName>
        <fullName evidence="4">Zinc finger C3HC4 RING-type domain-containing protein</fullName>
    </recommendedName>
</protein>
<dbReference type="Gene3D" id="3.30.40.10">
    <property type="entry name" value="Zinc/RING finger domain, C3HC4 (zinc finger)"/>
    <property type="match status" value="1"/>
</dbReference>
<evidence type="ECO:0000256" key="1">
    <source>
        <dbReference type="ARBA" id="ARBA00022723"/>
    </source>
</evidence>
<keyword evidence="1" id="KW-0479">Metal-binding</keyword>
<evidence type="ECO:0000256" key="3">
    <source>
        <dbReference type="ARBA" id="ARBA00022833"/>
    </source>
</evidence>
<dbReference type="InterPro" id="IPR018957">
    <property type="entry name" value="Znf_C3HC4_RING-type"/>
</dbReference>
<dbReference type="InterPro" id="IPR013083">
    <property type="entry name" value="Znf_RING/FYVE/PHD"/>
</dbReference>
<organism evidence="5 6">
    <name type="scientific">Anopheles minimus</name>
    <dbReference type="NCBI Taxonomy" id="112268"/>
    <lineage>
        <taxon>Eukaryota</taxon>
        <taxon>Metazoa</taxon>
        <taxon>Ecdysozoa</taxon>
        <taxon>Arthropoda</taxon>
        <taxon>Hexapoda</taxon>
        <taxon>Insecta</taxon>
        <taxon>Pterygota</taxon>
        <taxon>Neoptera</taxon>
        <taxon>Endopterygota</taxon>
        <taxon>Diptera</taxon>
        <taxon>Nematocera</taxon>
        <taxon>Culicoidea</taxon>
        <taxon>Culicidae</taxon>
        <taxon>Anophelinae</taxon>
        <taxon>Anopheles</taxon>
    </lineage>
</organism>
<proteinExistence type="predicted"/>
<evidence type="ECO:0000313" key="5">
    <source>
        <dbReference type="EnsemblMetazoa" id="AMIN014819-PA"/>
    </source>
</evidence>
<dbReference type="VEuPathDB" id="VectorBase:AMIN014819"/>
<dbReference type="GO" id="GO:0005634">
    <property type="term" value="C:nucleus"/>
    <property type="evidence" value="ECO:0007669"/>
    <property type="project" value="UniProtKB-ARBA"/>
</dbReference>
<evidence type="ECO:0000256" key="2">
    <source>
        <dbReference type="ARBA" id="ARBA00022771"/>
    </source>
</evidence>
<dbReference type="Pfam" id="PF00097">
    <property type="entry name" value="zf-C3HC4"/>
    <property type="match status" value="1"/>
</dbReference>
<evidence type="ECO:0000313" key="6">
    <source>
        <dbReference type="Proteomes" id="UP000075920"/>
    </source>
</evidence>
<reference evidence="6" key="1">
    <citation type="submission" date="2013-03" db="EMBL/GenBank/DDBJ databases">
        <title>The Genome Sequence of Anopheles minimus MINIMUS1.</title>
        <authorList>
            <consortium name="The Broad Institute Genomics Platform"/>
            <person name="Neafsey D.E."/>
            <person name="Walton C."/>
            <person name="Walker B."/>
            <person name="Young S.K."/>
            <person name="Zeng Q."/>
            <person name="Gargeya S."/>
            <person name="Fitzgerald M."/>
            <person name="Haas B."/>
            <person name="Abouelleil A."/>
            <person name="Allen A.W."/>
            <person name="Alvarado L."/>
            <person name="Arachchi H.M."/>
            <person name="Berlin A.M."/>
            <person name="Chapman S.B."/>
            <person name="Gainer-Dewar J."/>
            <person name="Goldberg J."/>
            <person name="Griggs A."/>
            <person name="Gujja S."/>
            <person name="Hansen M."/>
            <person name="Howarth C."/>
            <person name="Imamovic A."/>
            <person name="Ireland A."/>
            <person name="Larimer J."/>
            <person name="McCowan C."/>
            <person name="Murphy C."/>
            <person name="Pearson M."/>
            <person name="Poon T.W."/>
            <person name="Priest M."/>
            <person name="Roberts A."/>
            <person name="Saif S."/>
            <person name="Shea T."/>
            <person name="Sisk P."/>
            <person name="Sykes S."/>
            <person name="Wortman J."/>
            <person name="Nusbaum C."/>
            <person name="Birren B."/>
        </authorList>
    </citation>
    <scope>NUCLEOTIDE SEQUENCE [LARGE SCALE GENOMIC DNA]</scope>
    <source>
        <strain evidence="6">MINIMUS1</strain>
    </source>
</reference>
<keyword evidence="6" id="KW-1185">Reference proteome</keyword>
<keyword evidence="3" id="KW-0862">Zinc</keyword>
<accession>A0A182WQ93</accession>
<feature type="domain" description="Zinc finger C3HC4 RING-type" evidence="4">
    <location>
        <begin position="11"/>
        <end position="47"/>
    </location>
</feature>
<keyword evidence="2" id="KW-0863">Zinc-finger</keyword>
<dbReference type="PROSITE" id="PS00518">
    <property type="entry name" value="ZF_RING_1"/>
    <property type="match status" value="1"/>
</dbReference>
<reference evidence="5" key="2">
    <citation type="submission" date="2020-05" db="UniProtKB">
        <authorList>
            <consortium name="EnsemblMetazoa"/>
        </authorList>
    </citation>
    <scope>IDENTIFICATION</scope>
    <source>
        <strain evidence="5">MINIMUS1</strain>
    </source>
</reference>
<dbReference type="InterPro" id="IPR017907">
    <property type="entry name" value="Znf_RING_CS"/>
</dbReference>
<dbReference type="SUPFAM" id="SSF57850">
    <property type="entry name" value="RING/U-box"/>
    <property type="match status" value="1"/>
</dbReference>
<name>A0A182WQ93_9DIPT</name>
<dbReference type="AlphaFoldDB" id="A0A182WQ93"/>
<evidence type="ECO:0000259" key="4">
    <source>
        <dbReference type="Pfam" id="PF00097"/>
    </source>
</evidence>
<dbReference type="Proteomes" id="UP000075920">
    <property type="component" value="Unassembled WGS sequence"/>
</dbReference>
<dbReference type="GO" id="GO:0008270">
    <property type="term" value="F:zinc ion binding"/>
    <property type="evidence" value="ECO:0007669"/>
    <property type="project" value="UniProtKB-KW"/>
</dbReference>
<sequence>MPEQSTSVWWCFNAYGWKMFNLPCGHVICAPCLLWRLDTMSPYCPICVTPPVDEYSSPAIGDDRYAELLDEVVNIMQSMAAEQAAQVQPNP</sequence>